<dbReference type="RefSeq" id="WP_093581310.1">
    <property type="nucleotide sequence ID" value="NZ_FPBA01000014.1"/>
</dbReference>
<organism evidence="3 4">
    <name type="scientific">Geodermatophilus amargosae</name>
    <dbReference type="NCBI Taxonomy" id="1296565"/>
    <lineage>
        <taxon>Bacteria</taxon>
        <taxon>Bacillati</taxon>
        <taxon>Actinomycetota</taxon>
        <taxon>Actinomycetes</taxon>
        <taxon>Geodermatophilales</taxon>
        <taxon>Geodermatophilaceae</taxon>
        <taxon>Geodermatophilus</taxon>
    </lineage>
</organism>
<feature type="region of interest" description="Disordered" evidence="1">
    <location>
        <begin position="482"/>
        <end position="505"/>
    </location>
</feature>
<evidence type="ECO:0000313" key="4">
    <source>
        <dbReference type="Proteomes" id="UP000199546"/>
    </source>
</evidence>
<dbReference type="Gene3D" id="3.60.21.10">
    <property type="match status" value="1"/>
</dbReference>
<feature type="transmembrane region" description="Helical" evidence="2">
    <location>
        <begin position="455"/>
        <end position="475"/>
    </location>
</feature>
<dbReference type="SUPFAM" id="SSF56300">
    <property type="entry name" value="Metallo-dependent phosphatases"/>
    <property type="match status" value="1"/>
</dbReference>
<feature type="transmembrane region" description="Helical" evidence="2">
    <location>
        <begin position="538"/>
        <end position="571"/>
    </location>
</feature>
<feature type="compositionally biased region" description="Basic residues" evidence="1">
    <location>
        <begin position="495"/>
        <end position="504"/>
    </location>
</feature>
<dbReference type="OrthoDB" id="500534at2"/>
<evidence type="ECO:0000256" key="2">
    <source>
        <dbReference type="SAM" id="Phobius"/>
    </source>
</evidence>
<accession>A0A1I7BG92</accession>
<dbReference type="Proteomes" id="UP000199546">
    <property type="component" value="Unassembled WGS sequence"/>
</dbReference>
<sequence>MRVTELREHEDALGFRPQEAVRWLSPAELWRAGVKVVLSSLFADYADKREIQAGLPAGPALDLRGGPDADLWIDYVADLGDGFDATCTVASLLAADKLEPTVTPGATGVPGPLPRAGLLVLGGDEVYPTASARAYEDRMRGPYRSALSSAGQDGDRPLMVVLPGNHDWYDGLTSFLRTFTQERLIGGWRTAQKRSYFAVRLPHGWWLLGLDSQFGNDLDEPQLRWFDEEVSRHLEPGDSVVLCTATPTWVESAEEVDDEEQAQARRDAFNSLHWFDRQYVRRRPDGRGGREETGASVRLWITGDSHHYARFAERLPTDPDDPPEGHTGTAPSLRPDPRRRQLVTCGLGGAYLAATHGLPEVLALPPAGSRMREKDHPTGFARAEVCYPDRATSARLSRRLALPWSRYWLLRRNPHFGALAAGVHVVLLLVLSWLLGGTTRQGPVSALRTAEVPDVLPLLAWVTVLPVVALLVPWLRRPTRRSPAAARSSPSGRAAGRRPARTRSLRAPSPVVAGVLLQLLVADGVLLTAVAVDVPATAPGWLVLAAGCAWAAAVGWFLGSEAFAVFVLLAGSGQVFGWQMSGQAVEDGKGFVRMHVDHTGTLTLHPLVVDEVCRDWTLVPDVDARGGEDPRCRRAVPAGDLPVPRLLEDPVVIAPTGGAT</sequence>
<keyword evidence="4" id="KW-1185">Reference proteome</keyword>
<feature type="region of interest" description="Disordered" evidence="1">
    <location>
        <begin position="313"/>
        <end position="339"/>
    </location>
</feature>
<dbReference type="STRING" id="1296565.SAMN05660657_03546"/>
<keyword evidence="2" id="KW-0472">Membrane</keyword>
<protein>
    <recommendedName>
        <fullName evidence="5">Calcineurin-like phosphoesterase</fullName>
    </recommendedName>
</protein>
<feature type="transmembrane region" description="Helical" evidence="2">
    <location>
        <begin position="511"/>
        <end position="532"/>
    </location>
</feature>
<evidence type="ECO:0000313" key="3">
    <source>
        <dbReference type="EMBL" id="SFT86194.1"/>
    </source>
</evidence>
<proteinExistence type="predicted"/>
<dbReference type="PANTHER" id="PTHR34211">
    <property type="entry name" value="CALCINEURIN-LIKE METALLO-PHOSPHOESTERASE SUPERFAMILY PROTEIN"/>
    <property type="match status" value="1"/>
</dbReference>
<dbReference type="EMBL" id="FPBA01000014">
    <property type="protein sequence ID" value="SFT86194.1"/>
    <property type="molecule type" value="Genomic_DNA"/>
</dbReference>
<feature type="compositionally biased region" description="Low complexity" evidence="1">
    <location>
        <begin position="482"/>
        <end position="494"/>
    </location>
</feature>
<keyword evidence="2" id="KW-1133">Transmembrane helix</keyword>
<evidence type="ECO:0008006" key="5">
    <source>
        <dbReference type="Google" id="ProtNLM"/>
    </source>
</evidence>
<keyword evidence="2" id="KW-0812">Transmembrane</keyword>
<dbReference type="InterPro" id="IPR029052">
    <property type="entry name" value="Metallo-depent_PP-like"/>
</dbReference>
<gene>
    <name evidence="3" type="ORF">SAMN05660657_03546</name>
</gene>
<dbReference type="PANTHER" id="PTHR34211:SF3">
    <property type="entry name" value="CALCINEURIN-LIKE METALLO-PHOSPHOESTERASE SUPERFAMILY PROTEIN"/>
    <property type="match status" value="1"/>
</dbReference>
<feature type="transmembrane region" description="Helical" evidence="2">
    <location>
        <begin position="416"/>
        <end position="435"/>
    </location>
</feature>
<reference evidence="4" key="1">
    <citation type="submission" date="2016-10" db="EMBL/GenBank/DDBJ databases">
        <authorList>
            <person name="Varghese N."/>
            <person name="Submissions S."/>
        </authorList>
    </citation>
    <scope>NUCLEOTIDE SEQUENCE [LARGE SCALE GENOMIC DNA]</scope>
    <source>
        <strain evidence="4">DSM 46136</strain>
    </source>
</reference>
<evidence type="ECO:0000256" key="1">
    <source>
        <dbReference type="SAM" id="MobiDB-lite"/>
    </source>
</evidence>
<name>A0A1I7BG92_9ACTN</name>
<dbReference type="AlphaFoldDB" id="A0A1I7BG92"/>